<dbReference type="InterPro" id="IPR051275">
    <property type="entry name" value="Cell_adhesion_signaling"/>
</dbReference>
<sequence>MKKYLLVYITLLGLLFHVVDGSSQQFFRKKPRDQKIIAGQSTTIPCEIGNRHGSVQWTRDGLTLGFDRKLPGFSRYSVSGKEINGQFNLEIVNATLNDDATFECQVGPADGNSPIRARAKLDVLLPPKRIEITGLDSGSRIIIRENEEVELKCVVFEAKPKATIIWYRENSKFFTESRIDEDTIGEDAEHRVTSISSIRIRPTQKDNHVTWACEAVHPALKNAPMRASVLLSVQHPPGRPEITGYIEGETIRVAQSVTLICTSRGGNPLADVIWYRNGELADKSYTSSGRESRNTFTFIAETDDDNARFRCEASNEFSAEPMDAEIVLSVQFAPSKIYLYGPNEARRDDSVDYSCSTSNSNPPAIIQWIIDNSTLDASSYFTQKLPSPMGGWITVSNISVKVEENKKNKIVSCHVLNSELNDVKTKSQILSVIYPPGTPTIQGLSFDDVLIAGKLKRLKCTSMAGNPPPTLRWYRGKELLHSRTVITDQFASAELEFIPARKDNLGDLRCEAINSALRFPVYASQNLSVDFSPNFVKIESHPEFPVSGEKSLLTCESGTSQPPSQITWWIGDEEIIDGVRSNDYPGEFGGKRSRSELQLLVSGRIHNGALIRCRAQNHLDYVDDTITLSVAHKPIFTVEGHNSPIRSNRRKRSHN</sequence>
<dbReference type="Proteomes" id="UP000675881">
    <property type="component" value="Chromosome 5"/>
</dbReference>
<dbReference type="InterPro" id="IPR007110">
    <property type="entry name" value="Ig-like_dom"/>
</dbReference>
<dbReference type="Pfam" id="PF07686">
    <property type="entry name" value="V-set"/>
    <property type="match status" value="1"/>
</dbReference>
<dbReference type="SUPFAM" id="SSF48726">
    <property type="entry name" value="Immunoglobulin"/>
    <property type="match status" value="6"/>
</dbReference>
<dbReference type="Pfam" id="PF08205">
    <property type="entry name" value="C2-set_2"/>
    <property type="match status" value="4"/>
</dbReference>
<keyword evidence="3" id="KW-1133">Transmembrane helix</keyword>
<evidence type="ECO:0000313" key="9">
    <source>
        <dbReference type="EMBL" id="CAF2946046.1"/>
    </source>
</evidence>
<feature type="domain" description="Ig-like" evidence="8">
    <location>
        <begin position="439"/>
        <end position="528"/>
    </location>
</feature>
<feature type="domain" description="Ig-like" evidence="8">
    <location>
        <begin position="127"/>
        <end position="232"/>
    </location>
</feature>
<name>A0A7R8H9A8_LEPSM</name>
<dbReference type="GO" id="GO:0005911">
    <property type="term" value="C:cell-cell junction"/>
    <property type="evidence" value="ECO:0007669"/>
    <property type="project" value="TreeGrafter"/>
</dbReference>
<reference evidence="9" key="1">
    <citation type="submission" date="2021-02" db="EMBL/GenBank/DDBJ databases">
        <authorList>
            <person name="Bekaert M."/>
        </authorList>
    </citation>
    <scope>NUCLEOTIDE SEQUENCE</scope>
    <source>
        <strain evidence="9">IoA-00</strain>
    </source>
</reference>
<keyword evidence="4" id="KW-0472">Membrane</keyword>
<dbReference type="InterPro" id="IPR013783">
    <property type="entry name" value="Ig-like_fold"/>
</dbReference>
<keyword evidence="5" id="KW-1015">Disulfide bond</keyword>
<evidence type="ECO:0000256" key="5">
    <source>
        <dbReference type="ARBA" id="ARBA00023157"/>
    </source>
</evidence>
<keyword evidence="10" id="KW-1185">Reference proteome</keyword>
<evidence type="ECO:0000313" key="10">
    <source>
        <dbReference type="Proteomes" id="UP000675881"/>
    </source>
</evidence>
<gene>
    <name evidence="9" type="ORF">LSAA_10770</name>
</gene>
<dbReference type="InterPro" id="IPR003599">
    <property type="entry name" value="Ig_sub"/>
</dbReference>
<keyword evidence="2" id="KW-0812">Transmembrane</keyword>
<evidence type="ECO:0000256" key="4">
    <source>
        <dbReference type="ARBA" id="ARBA00023136"/>
    </source>
</evidence>
<keyword evidence="7" id="KW-0393">Immunoglobulin domain</keyword>
<protein>
    <submittedName>
        <fullName evidence="9">(salmon louse) hypothetical protein</fullName>
    </submittedName>
</protein>
<dbReference type="GO" id="GO:0098609">
    <property type="term" value="P:cell-cell adhesion"/>
    <property type="evidence" value="ECO:0007669"/>
    <property type="project" value="TreeGrafter"/>
</dbReference>
<evidence type="ECO:0000256" key="1">
    <source>
        <dbReference type="ARBA" id="ARBA00004479"/>
    </source>
</evidence>
<evidence type="ECO:0000256" key="3">
    <source>
        <dbReference type="ARBA" id="ARBA00022989"/>
    </source>
</evidence>
<dbReference type="OrthoDB" id="10028801at2759"/>
<dbReference type="InterPro" id="IPR013162">
    <property type="entry name" value="CD80_C2-set"/>
</dbReference>
<proteinExistence type="predicted"/>
<dbReference type="SMART" id="SM00408">
    <property type="entry name" value="IGc2"/>
    <property type="match status" value="4"/>
</dbReference>
<accession>A0A7R8H9A8</accession>
<dbReference type="InterPro" id="IPR013106">
    <property type="entry name" value="Ig_V-set"/>
</dbReference>
<dbReference type="Pfam" id="PF13927">
    <property type="entry name" value="Ig_3"/>
    <property type="match status" value="1"/>
</dbReference>
<dbReference type="SMART" id="SM00409">
    <property type="entry name" value="IG"/>
    <property type="match status" value="5"/>
</dbReference>
<evidence type="ECO:0000256" key="6">
    <source>
        <dbReference type="ARBA" id="ARBA00023180"/>
    </source>
</evidence>
<evidence type="ECO:0000256" key="7">
    <source>
        <dbReference type="ARBA" id="ARBA00023319"/>
    </source>
</evidence>
<feature type="domain" description="Ig-like" evidence="8">
    <location>
        <begin position="533"/>
        <end position="629"/>
    </location>
</feature>
<organism evidence="9 10">
    <name type="scientific">Lepeophtheirus salmonis</name>
    <name type="common">Salmon louse</name>
    <name type="synonym">Caligus salmonis</name>
    <dbReference type="NCBI Taxonomy" id="72036"/>
    <lineage>
        <taxon>Eukaryota</taxon>
        <taxon>Metazoa</taxon>
        <taxon>Ecdysozoa</taxon>
        <taxon>Arthropoda</taxon>
        <taxon>Crustacea</taxon>
        <taxon>Multicrustacea</taxon>
        <taxon>Hexanauplia</taxon>
        <taxon>Copepoda</taxon>
        <taxon>Siphonostomatoida</taxon>
        <taxon>Caligidae</taxon>
        <taxon>Lepeophtheirus</taxon>
    </lineage>
</organism>
<dbReference type="Gene3D" id="2.60.40.10">
    <property type="entry name" value="Immunoglobulins"/>
    <property type="match status" value="6"/>
</dbReference>
<dbReference type="AlphaFoldDB" id="A0A7R8H9A8"/>
<dbReference type="GO" id="GO:0050839">
    <property type="term" value="F:cell adhesion molecule binding"/>
    <property type="evidence" value="ECO:0007669"/>
    <property type="project" value="TreeGrafter"/>
</dbReference>
<dbReference type="EMBL" id="HG994584">
    <property type="protein sequence ID" value="CAF2946046.1"/>
    <property type="molecule type" value="Genomic_DNA"/>
</dbReference>
<evidence type="ECO:0000256" key="2">
    <source>
        <dbReference type="ARBA" id="ARBA00022692"/>
    </source>
</evidence>
<dbReference type="PANTHER" id="PTHR11640">
    <property type="entry name" value="NEPHRIN"/>
    <property type="match status" value="1"/>
</dbReference>
<evidence type="ECO:0000259" key="8">
    <source>
        <dbReference type="PROSITE" id="PS50835"/>
    </source>
</evidence>
<dbReference type="InterPro" id="IPR003598">
    <property type="entry name" value="Ig_sub2"/>
</dbReference>
<dbReference type="PROSITE" id="PS50835">
    <property type="entry name" value="IG_LIKE"/>
    <property type="match status" value="6"/>
</dbReference>
<feature type="domain" description="Ig-like" evidence="8">
    <location>
        <begin position="39"/>
        <end position="122"/>
    </location>
</feature>
<dbReference type="PANTHER" id="PTHR11640:SF136">
    <property type="entry name" value="NEPHRIN"/>
    <property type="match status" value="1"/>
</dbReference>
<feature type="domain" description="Ig-like" evidence="8">
    <location>
        <begin position="334"/>
        <end position="431"/>
    </location>
</feature>
<comment type="subcellular location">
    <subcellularLocation>
        <location evidence="1">Membrane</location>
        <topology evidence="1">Single-pass type I membrane protein</topology>
    </subcellularLocation>
</comment>
<keyword evidence="6" id="KW-0325">Glycoprotein</keyword>
<dbReference type="GO" id="GO:0005886">
    <property type="term" value="C:plasma membrane"/>
    <property type="evidence" value="ECO:0007669"/>
    <property type="project" value="TreeGrafter"/>
</dbReference>
<dbReference type="InterPro" id="IPR036179">
    <property type="entry name" value="Ig-like_dom_sf"/>
</dbReference>
<feature type="domain" description="Ig-like" evidence="8">
    <location>
        <begin position="240"/>
        <end position="329"/>
    </location>
</feature>